<sequence length="333" mass="37435">MHISLWSSGFLLLVPAATAQLNIWARASGKLYFGSATDNYELSDKPYKAQLSNTHDFAQITPFATEPTRGKFNFTGGDEIVKFAKKNQQLVRGHTCVWHSQLPDWVEAGNFSKAELNSIVHNHCHALVKHHKEPFNEDGTFRETVFYNTIGISYISTALRAARAADPKAKLYINDYNLEGLSPKSTGMVNLVKQLKKDRVPIDGIGVQGHLIVGSLPTTIRENLQAFADLGVEVAITELDIRMPTPPTAALLEQQKKDYQTVIAACKAVKKCIGVTIWDWTDKARVFEGEGAALPWDENLVKKPAYYVLRREQHQHHFYKRTAVTYRIFYATS</sequence>
<organism evidence="1 2">
    <name type="scientific">Psilocybe cubensis</name>
    <name type="common">Psychedelic mushroom</name>
    <name type="synonym">Stropharia cubensis</name>
    <dbReference type="NCBI Taxonomy" id="181762"/>
    <lineage>
        <taxon>Eukaryota</taxon>
        <taxon>Fungi</taxon>
        <taxon>Dikarya</taxon>
        <taxon>Basidiomycota</taxon>
        <taxon>Agaricomycotina</taxon>
        <taxon>Agaricomycetes</taxon>
        <taxon>Agaricomycetidae</taxon>
        <taxon>Agaricales</taxon>
        <taxon>Agaricineae</taxon>
        <taxon>Strophariaceae</taxon>
        <taxon>Psilocybe</taxon>
    </lineage>
</organism>
<dbReference type="Proteomes" id="UP000664032">
    <property type="component" value="Unassembled WGS sequence"/>
</dbReference>
<evidence type="ECO:0000313" key="2">
    <source>
        <dbReference type="Proteomes" id="UP000664032"/>
    </source>
</evidence>
<keyword evidence="2" id="KW-1185">Reference proteome</keyword>
<accession>A0ACB8H0P2</accession>
<proteinExistence type="predicted"/>
<evidence type="ECO:0000313" key="1">
    <source>
        <dbReference type="EMBL" id="KAH9481247.1"/>
    </source>
</evidence>
<comment type="caution">
    <text evidence="1">The sequence shown here is derived from an EMBL/GenBank/DDBJ whole genome shotgun (WGS) entry which is preliminary data.</text>
</comment>
<name>A0ACB8H0P2_PSICU</name>
<dbReference type="EMBL" id="JAFIQS020000005">
    <property type="protein sequence ID" value="KAH9481247.1"/>
    <property type="molecule type" value="Genomic_DNA"/>
</dbReference>
<gene>
    <name evidence="1" type="ORF">JR316_0005769</name>
</gene>
<protein>
    <submittedName>
        <fullName evidence="1">Endo-1,4-beta-xylanase</fullName>
    </submittedName>
</protein>
<reference evidence="1" key="1">
    <citation type="submission" date="2021-10" db="EMBL/GenBank/DDBJ databases">
        <title>Psilocybe cubensis genome.</title>
        <authorList>
            <person name="Mckernan K.J."/>
            <person name="Crawford S."/>
            <person name="Trippe A."/>
            <person name="Kane L.T."/>
            <person name="Mclaughlin S."/>
        </authorList>
    </citation>
    <scope>NUCLEOTIDE SEQUENCE</scope>
    <source>
        <strain evidence="1">MGC-MH-2018</strain>
    </source>
</reference>